<evidence type="ECO:0000256" key="4">
    <source>
        <dbReference type="ARBA" id="ARBA00022825"/>
    </source>
</evidence>
<dbReference type="RefSeq" id="WP_009536948.1">
    <property type="nucleotide sequence ID" value="NZ_JH414505.1"/>
</dbReference>
<dbReference type="EMBL" id="AFZD01000018">
    <property type="protein sequence ID" value="EHL10999.1"/>
    <property type="molecule type" value="Genomic_DNA"/>
</dbReference>
<dbReference type="Gene3D" id="2.30.42.10">
    <property type="match status" value="1"/>
</dbReference>
<dbReference type="InterPro" id="IPR041489">
    <property type="entry name" value="PDZ_6"/>
</dbReference>
<dbReference type="CDD" id="cd06782">
    <property type="entry name" value="cpPDZ_CPP-like"/>
    <property type="match status" value="1"/>
</dbReference>
<dbReference type="InterPro" id="IPR004447">
    <property type="entry name" value="Peptidase_S41A"/>
</dbReference>
<keyword evidence="5" id="KW-1133">Transmembrane helix</keyword>
<dbReference type="Pfam" id="PF17820">
    <property type="entry name" value="PDZ_6"/>
    <property type="match status" value="1"/>
</dbReference>
<dbReference type="InterPro" id="IPR001478">
    <property type="entry name" value="PDZ"/>
</dbReference>
<evidence type="ECO:0000313" key="7">
    <source>
        <dbReference type="EMBL" id="EHL10999.1"/>
    </source>
</evidence>
<keyword evidence="2" id="KW-0645">Protease</keyword>
<evidence type="ECO:0000256" key="5">
    <source>
        <dbReference type="SAM" id="Phobius"/>
    </source>
</evidence>
<feature type="transmembrane region" description="Helical" evidence="5">
    <location>
        <begin position="36"/>
        <end position="60"/>
    </location>
</feature>
<keyword evidence="3" id="KW-0378">Hydrolase</keyword>
<accession>G9WW62</accession>
<dbReference type="AlphaFoldDB" id="G9WW62"/>
<dbReference type="InterPro" id="IPR005151">
    <property type="entry name" value="Tail-specific_protease"/>
</dbReference>
<gene>
    <name evidence="7" type="ORF">HMPREF9624_01146</name>
</gene>
<evidence type="ECO:0000256" key="1">
    <source>
        <dbReference type="ARBA" id="ARBA00009179"/>
    </source>
</evidence>
<comment type="similarity">
    <text evidence="1">Belongs to the peptidase S41A family.</text>
</comment>
<dbReference type="HOGENOM" id="CLU_017295_3_2_9"/>
<dbReference type="SUPFAM" id="SSF50156">
    <property type="entry name" value="PDZ domain-like"/>
    <property type="match status" value="1"/>
</dbReference>
<dbReference type="SMART" id="SM00245">
    <property type="entry name" value="TSPc"/>
    <property type="match status" value="1"/>
</dbReference>
<organism evidence="7 8">
    <name type="scientific">Oribacterium asaccharolyticum ACB7</name>
    <dbReference type="NCBI Taxonomy" id="796944"/>
    <lineage>
        <taxon>Bacteria</taxon>
        <taxon>Bacillati</taxon>
        <taxon>Bacillota</taxon>
        <taxon>Clostridia</taxon>
        <taxon>Lachnospirales</taxon>
        <taxon>Lachnospiraceae</taxon>
        <taxon>Oribacterium</taxon>
    </lineage>
</organism>
<reference evidence="7 8" key="1">
    <citation type="submission" date="2011-08" db="EMBL/GenBank/DDBJ databases">
        <title>The Genome Sequence of Oribacterium sp. ACB7.</title>
        <authorList>
            <consortium name="The Broad Institute Genome Sequencing Platform"/>
            <person name="Earl A."/>
            <person name="Ward D."/>
            <person name="Feldgarden M."/>
            <person name="Gevers D."/>
            <person name="Sizova M."/>
            <person name="Hazen A."/>
            <person name="Epstein S."/>
            <person name="Young S.K."/>
            <person name="Zeng Q."/>
            <person name="Gargeya S."/>
            <person name="Fitzgerald M."/>
            <person name="Haas B."/>
            <person name="Abouelleil A."/>
            <person name="Alvarado L."/>
            <person name="Arachchi H.M."/>
            <person name="Berlin A."/>
            <person name="Brown A."/>
            <person name="Chapman S.B."/>
            <person name="Chen Z."/>
            <person name="Dunbar C."/>
            <person name="Freedman E."/>
            <person name="Gearin G."/>
            <person name="Gellesch M."/>
            <person name="Goldberg J."/>
            <person name="Griggs A."/>
            <person name="Gujja S."/>
            <person name="Heiman D."/>
            <person name="Howarth C."/>
            <person name="Larson L."/>
            <person name="Lui A."/>
            <person name="MacDonald P.J.P."/>
            <person name="Montmayeur A."/>
            <person name="Murphy C."/>
            <person name="Neiman D."/>
            <person name="Pearson M."/>
            <person name="Priest M."/>
            <person name="Roberts A."/>
            <person name="Saif S."/>
            <person name="Shea T."/>
            <person name="Shenoy N."/>
            <person name="Sisk P."/>
            <person name="Stolte C."/>
            <person name="Sykes S."/>
            <person name="Wortman J."/>
            <person name="Nusbaum C."/>
            <person name="Birren B."/>
        </authorList>
    </citation>
    <scope>NUCLEOTIDE SEQUENCE [LARGE SCALE GENOMIC DNA]</scope>
    <source>
        <strain evidence="7 8">ACB7</strain>
    </source>
</reference>
<name>G9WW62_9FIRM</name>
<keyword evidence="5" id="KW-0472">Membrane</keyword>
<evidence type="ECO:0000259" key="6">
    <source>
        <dbReference type="PROSITE" id="PS50106"/>
    </source>
</evidence>
<dbReference type="PANTHER" id="PTHR32060:SF22">
    <property type="entry name" value="CARBOXYL-TERMINAL-PROCESSING PEPTIDASE 3, CHLOROPLASTIC"/>
    <property type="match status" value="1"/>
</dbReference>
<dbReference type="PANTHER" id="PTHR32060">
    <property type="entry name" value="TAIL-SPECIFIC PROTEASE"/>
    <property type="match status" value="1"/>
</dbReference>
<dbReference type="PROSITE" id="PS50106">
    <property type="entry name" value="PDZ"/>
    <property type="match status" value="1"/>
</dbReference>
<dbReference type="GO" id="GO:0008236">
    <property type="term" value="F:serine-type peptidase activity"/>
    <property type="evidence" value="ECO:0007669"/>
    <property type="project" value="UniProtKB-KW"/>
</dbReference>
<dbReference type="GO" id="GO:0007165">
    <property type="term" value="P:signal transduction"/>
    <property type="evidence" value="ECO:0007669"/>
    <property type="project" value="TreeGrafter"/>
</dbReference>
<feature type="domain" description="PDZ" evidence="6">
    <location>
        <begin position="140"/>
        <end position="232"/>
    </location>
</feature>
<dbReference type="SUPFAM" id="SSF52096">
    <property type="entry name" value="ClpP/crotonase"/>
    <property type="match status" value="1"/>
</dbReference>
<keyword evidence="4" id="KW-0720">Serine protease</keyword>
<dbReference type="Pfam" id="PF03572">
    <property type="entry name" value="Peptidase_S41"/>
    <property type="match status" value="1"/>
</dbReference>
<keyword evidence="5" id="KW-0812">Transmembrane</keyword>
<evidence type="ECO:0000256" key="2">
    <source>
        <dbReference type="ARBA" id="ARBA00022670"/>
    </source>
</evidence>
<protein>
    <recommendedName>
        <fullName evidence="6">PDZ domain-containing protein</fullName>
    </recommendedName>
</protein>
<dbReference type="PATRIC" id="fig|796944.3.peg.1887"/>
<dbReference type="SMART" id="SM00228">
    <property type="entry name" value="PDZ"/>
    <property type="match status" value="1"/>
</dbReference>
<dbReference type="GO" id="GO:0004175">
    <property type="term" value="F:endopeptidase activity"/>
    <property type="evidence" value="ECO:0007669"/>
    <property type="project" value="TreeGrafter"/>
</dbReference>
<dbReference type="Proteomes" id="UP000003527">
    <property type="component" value="Unassembled WGS sequence"/>
</dbReference>
<proteinExistence type="inferred from homology"/>
<dbReference type="CDD" id="cd07560">
    <property type="entry name" value="Peptidase_S41_CPP"/>
    <property type="match status" value="1"/>
</dbReference>
<dbReference type="GO" id="GO:0006508">
    <property type="term" value="P:proteolysis"/>
    <property type="evidence" value="ECO:0007669"/>
    <property type="project" value="UniProtKB-KW"/>
</dbReference>
<dbReference type="GO" id="GO:0030288">
    <property type="term" value="C:outer membrane-bounded periplasmic space"/>
    <property type="evidence" value="ECO:0007669"/>
    <property type="project" value="TreeGrafter"/>
</dbReference>
<sequence>MGEEEKEYPSEIELKEDSKKEVNLSMERSKKNGKTALFVLVLFAMLFSFALGGAACYVYYFSYPGLQFLKRETQGTQKEEINLARVSKKLGELQDLIQKYYLYTENGINAENDIYKGLLNSLLEDDPYAAYYTKEEIDETINQQKGVYQGIGATVSESEEGPKVEFVYPDSPAEKGGLQAGDVILRVDGISVKDLSLTYIVENLVKGVEGSSLEMIVKRNGEELTLRITRGKVVIPAVEYGDPAEMLKDDSLPKGKIGYLSLRGFYMEAVDEFISQYEEKVDGKDEALIIDLRGNPGGDVEAATKLLDYFLPDHLSKPEKKATEESGAIQSKTDREFKAGDTLLLYTEDKNGNGKDWYCEDGHEVDMPIVILVNQNSASASELFSGAMQDYGRAIVVGTQSFGKGIVQTVRSFPDGSAVEFTTHYYFTPAGRNIHKVGITPDIKVEIPEADSNSYVQDRAKDSQLKKAAETLYTNFIHG</sequence>
<evidence type="ECO:0000256" key="3">
    <source>
        <dbReference type="ARBA" id="ARBA00022801"/>
    </source>
</evidence>
<dbReference type="InterPro" id="IPR029045">
    <property type="entry name" value="ClpP/crotonase-like_dom_sf"/>
</dbReference>
<dbReference type="Gene3D" id="3.90.226.10">
    <property type="entry name" value="2-enoyl-CoA Hydratase, Chain A, domain 1"/>
    <property type="match status" value="1"/>
</dbReference>
<evidence type="ECO:0000313" key="8">
    <source>
        <dbReference type="Proteomes" id="UP000003527"/>
    </source>
</evidence>
<comment type="caution">
    <text evidence="7">The sequence shown here is derived from an EMBL/GenBank/DDBJ whole genome shotgun (WGS) entry which is preliminary data.</text>
</comment>
<keyword evidence="8" id="KW-1185">Reference proteome</keyword>
<dbReference type="InterPro" id="IPR036034">
    <property type="entry name" value="PDZ_sf"/>
</dbReference>